<name>A0A167LY05_CALVF</name>
<protein>
    <submittedName>
        <fullName evidence="2">Uncharacterized protein</fullName>
    </submittedName>
</protein>
<proteinExistence type="predicted"/>
<accession>A0A167LY05</accession>
<evidence type="ECO:0000313" key="2">
    <source>
        <dbReference type="EMBL" id="KZO96145.1"/>
    </source>
</evidence>
<dbReference type="EMBL" id="KV417285">
    <property type="protein sequence ID" value="KZO96145.1"/>
    <property type="molecule type" value="Genomic_DNA"/>
</dbReference>
<keyword evidence="3" id="KW-1185">Reference proteome</keyword>
<evidence type="ECO:0000256" key="1">
    <source>
        <dbReference type="SAM" id="MobiDB-lite"/>
    </source>
</evidence>
<feature type="region of interest" description="Disordered" evidence="1">
    <location>
        <begin position="1"/>
        <end position="20"/>
    </location>
</feature>
<evidence type="ECO:0000313" key="3">
    <source>
        <dbReference type="Proteomes" id="UP000076738"/>
    </source>
</evidence>
<dbReference type="Proteomes" id="UP000076738">
    <property type="component" value="Unassembled WGS sequence"/>
</dbReference>
<sequence>MGPPQPSGSTAPTSSRSTAEFPSVPISVKVLPQIDERCFTYCTQRSNARTFQSEPVCHTFCWRKVRNHERLMLDLAGKPGNVQLNITGSALTPNPEEDQALAERFHAEEARLRALALSMRASRRPAEKEDVAASIEAHVRDMKKEMAQRDAKLEVREAGMDAGEKRDKVTELRKMIRMTNERFYKYSASPRCAANEGRIWHDSRLVQFYPFAPPRTDSWSFLRGNYIYYARGPARATEQMDNMRHVGLGLGKEWVADGAWAVRDNGEKREKESRSVGLQELQAEASGILGGGKQPRDPNYAVLLSLENIPPTVYASLDRTLQRIYNPVASLLERYRESFASGQQRRTAGMLWTTAFDPEDGPIGTLKKLGEAFVKRRKEEEREREEREKEK</sequence>
<feature type="compositionally biased region" description="Polar residues" evidence="1">
    <location>
        <begin position="7"/>
        <end position="20"/>
    </location>
</feature>
<organism evidence="2 3">
    <name type="scientific">Calocera viscosa (strain TUFC12733)</name>
    <dbReference type="NCBI Taxonomy" id="1330018"/>
    <lineage>
        <taxon>Eukaryota</taxon>
        <taxon>Fungi</taxon>
        <taxon>Dikarya</taxon>
        <taxon>Basidiomycota</taxon>
        <taxon>Agaricomycotina</taxon>
        <taxon>Dacrymycetes</taxon>
        <taxon>Dacrymycetales</taxon>
        <taxon>Dacrymycetaceae</taxon>
        <taxon>Calocera</taxon>
    </lineage>
</organism>
<reference evidence="2 3" key="1">
    <citation type="journal article" date="2016" name="Mol. Biol. Evol.">
        <title>Comparative Genomics of Early-Diverging Mushroom-Forming Fungi Provides Insights into the Origins of Lignocellulose Decay Capabilities.</title>
        <authorList>
            <person name="Nagy L.G."/>
            <person name="Riley R."/>
            <person name="Tritt A."/>
            <person name="Adam C."/>
            <person name="Daum C."/>
            <person name="Floudas D."/>
            <person name="Sun H."/>
            <person name="Yadav J.S."/>
            <person name="Pangilinan J."/>
            <person name="Larsson K.H."/>
            <person name="Matsuura K."/>
            <person name="Barry K."/>
            <person name="Labutti K."/>
            <person name="Kuo R."/>
            <person name="Ohm R.A."/>
            <person name="Bhattacharya S.S."/>
            <person name="Shirouzu T."/>
            <person name="Yoshinaga Y."/>
            <person name="Martin F.M."/>
            <person name="Grigoriev I.V."/>
            <person name="Hibbett D.S."/>
        </authorList>
    </citation>
    <scope>NUCLEOTIDE SEQUENCE [LARGE SCALE GENOMIC DNA]</scope>
    <source>
        <strain evidence="2 3">TUFC12733</strain>
    </source>
</reference>
<dbReference type="OrthoDB" id="3171382at2759"/>
<gene>
    <name evidence="2" type="ORF">CALVIDRAFT_564041</name>
</gene>
<dbReference type="AlphaFoldDB" id="A0A167LY05"/>